<dbReference type="PANTHER" id="PTHR32309:SF31">
    <property type="entry name" value="CAPSULAR EXOPOLYSACCHARIDE FAMILY"/>
    <property type="match status" value="1"/>
</dbReference>
<evidence type="ECO:0000256" key="2">
    <source>
        <dbReference type="ARBA" id="ARBA00022840"/>
    </source>
</evidence>
<reference evidence="4 5" key="1">
    <citation type="submission" date="2020-02" db="EMBL/GenBank/DDBJ databases">
        <authorList>
            <person name="Chen W.-M."/>
        </authorList>
    </citation>
    <scope>NUCLEOTIDE SEQUENCE [LARGE SCALE GENOMIC DNA]</scope>
    <source>
        <strain evidence="4 5">KMS-5</strain>
    </source>
</reference>
<evidence type="ECO:0000256" key="1">
    <source>
        <dbReference type="ARBA" id="ARBA00022741"/>
    </source>
</evidence>
<dbReference type="Pfam" id="PF10609">
    <property type="entry name" value="ParA"/>
    <property type="match status" value="1"/>
</dbReference>
<evidence type="ECO:0000256" key="3">
    <source>
        <dbReference type="SAM" id="MobiDB-lite"/>
    </source>
</evidence>
<comment type="caution">
    <text evidence="4">The sequence shown here is derived from an EMBL/GenBank/DDBJ whole genome shotgun (WGS) entry which is preliminary data.</text>
</comment>
<keyword evidence="1" id="KW-0547">Nucleotide-binding</keyword>
<evidence type="ECO:0000313" key="4">
    <source>
        <dbReference type="EMBL" id="NEY89703.1"/>
    </source>
</evidence>
<dbReference type="InterPro" id="IPR033756">
    <property type="entry name" value="YlxH/NBP35"/>
</dbReference>
<dbReference type="EMBL" id="JAAIVJ010000002">
    <property type="protein sequence ID" value="NEY89703.1"/>
    <property type="molecule type" value="Genomic_DNA"/>
</dbReference>
<protein>
    <submittedName>
        <fullName evidence="4">CpsD/CapB family tyrosine-protein kinase</fullName>
    </submittedName>
</protein>
<dbReference type="InterPro" id="IPR050445">
    <property type="entry name" value="Bact_polysacc_biosynth/exp"/>
</dbReference>
<sequence>MTEDKSASRQMARGATASLFRPGRTVAHPPMTLDLVKGREIFTAPLTPLRLNPAKVWESLTPVQLSAEKLAGNGLFPLPSNQPAALAIDQLRSKLLHGLAARGWKRIAITSPTHGCGKSFVATNLALSLARRPGSRTALIDLDLRQPHLADLLGIADAHDLGDFLSGAQPLESVFRRFGRTLALGVNRAPVGMAAETLHSPDTAETLAAMVEQLDPEVVLYDMPPALGTDDVLAMTPSLDAVLLVVDGTKTSPDEVRACERLFEGRIPLLGVVLNRTQDRAAQRHIYGKA</sequence>
<dbReference type="Gene3D" id="3.40.50.300">
    <property type="entry name" value="P-loop containing nucleotide triphosphate hydrolases"/>
    <property type="match status" value="1"/>
</dbReference>
<dbReference type="CDD" id="cd05387">
    <property type="entry name" value="BY-kinase"/>
    <property type="match status" value="1"/>
</dbReference>
<keyword evidence="4" id="KW-0808">Transferase</keyword>
<gene>
    <name evidence="4" type="ORF">G4Z14_05275</name>
</gene>
<dbReference type="InterPro" id="IPR027417">
    <property type="entry name" value="P-loop_NTPase"/>
</dbReference>
<proteinExistence type="predicted"/>
<keyword evidence="4" id="KW-0418">Kinase</keyword>
<feature type="region of interest" description="Disordered" evidence="3">
    <location>
        <begin position="1"/>
        <end position="23"/>
    </location>
</feature>
<dbReference type="PANTHER" id="PTHR32309">
    <property type="entry name" value="TYROSINE-PROTEIN KINASE"/>
    <property type="match status" value="1"/>
</dbReference>
<name>A0A6M0QSU1_9RHOB</name>
<dbReference type="AlphaFoldDB" id="A0A6M0QSU1"/>
<dbReference type="InterPro" id="IPR005702">
    <property type="entry name" value="Wzc-like_C"/>
</dbReference>
<dbReference type="Proteomes" id="UP000477782">
    <property type="component" value="Unassembled WGS sequence"/>
</dbReference>
<accession>A0A6M0QSU1</accession>
<dbReference type="RefSeq" id="WP_164623743.1">
    <property type="nucleotide sequence ID" value="NZ_JAAIVJ010000002.1"/>
</dbReference>
<dbReference type="GO" id="GO:0016301">
    <property type="term" value="F:kinase activity"/>
    <property type="evidence" value="ECO:0007669"/>
    <property type="project" value="UniProtKB-KW"/>
</dbReference>
<evidence type="ECO:0000313" key="5">
    <source>
        <dbReference type="Proteomes" id="UP000477782"/>
    </source>
</evidence>
<organism evidence="4 5">
    <name type="scientific">Tabrizicola oligotrophica</name>
    <dbReference type="NCBI Taxonomy" id="2710650"/>
    <lineage>
        <taxon>Bacteria</taxon>
        <taxon>Pseudomonadati</taxon>
        <taxon>Pseudomonadota</taxon>
        <taxon>Alphaproteobacteria</taxon>
        <taxon>Rhodobacterales</taxon>
        <taxon>Paracoccaceae</taxon>
        <taxon>Tabrizicola</taxon>
    </lineage>
</organism>
<dbReference type="SUPFAM" id="SSF52540">
    <property type="entry name" value="P-loop containing nucleoside triphosphate hydrolases"/>
    <property type="match status" value="1"/>
</dbReference>
<keyword evidence="5" id="KW-1185">Reference proteome</keyword>
<keyword evidence="2" id="KW-0067">ATP-binding</keyword>
<dbReference type="GO" id="GO:0005524">
    <property type="term" value="F:ATP binding"/>
    <property type="evidence" value="ECO:0007669"/>
    <property type="project" value="UniProtKB-KW"/>
</dbReference>